<keyword evidence="1" id="KW-1133">Transmembrane helix</keyword>
<feature type="transmembrane region" description="Helical" evidence="1">
    <location>
        <begin position="12"/>
        <end position="35"/>
    </location>
</feature>
<evidence type="ECO:0000313" key="3">
    <source>
        <dbReference type="Proteomes" id="UP001199525"/>
    </source>
</evidence>
<evidence type="ECO:0000256" key="1">
    <source>
        <dbReference type="SAM" id="Phobius"/>
    </source>
</evidence>
<keyword evidence="1" id="KW-0812">Transmembrane</keyword>
<keyword evidence="3" id="KW-1185">Reference proteome</keyword>
<reference evidence="2 3" key="1">
    <citation type="journal article" date="2021" name="Microorganisms">
        <title>Genome Evolution of Filamentous Cyanobacterium Nostoc Species: From Facultative Symbiosis to Free Living.</title>
        <authorList>
            <person name="Huo D."/>
            <person name="Li H."/>
            <person name="Cai F."/>
            <person name="Guo X."/>
            <person name="Qiao Z."/>
            <person name="Wang W."/>
            <person name="Yu G."/>
            <person name="Li R."/>
        </authorList>
    </citation>
    <scope>NUCLEOTIDE SEQUENCE [LARGE SCALE GENOMIC DNA]</scope>
    <source>
        <strain evidence="2 3">CHAB 5714</strain>
    </source>
</reference>
<sequence length="53" mass="6059">MTKLPNVNCHFFIGHWALGIGHWALGIGHWALVILPHLPTELRITNYELRITS</sequence>
<dbReference type="Proteomes" id="UP001199525">
    <property type="component" value="Unassembled WGS sequence"/>
</dbReference>
<organism evidence="2 3">
    <name type="scientific">Nostoc favosum CHAB5714</name>
    <dbReference type="NCBI Taxonomy" id="2780399"/>
    <lineage>
        <taxon>Bacteria</taxon>
        <taxon>Bacillati</taxon>
        <taxon>Cyanobacteriota</taxon>
        <taxon>Cyanophyceae</taxon>
        <taxon>Nostocales</taxon>
        <taxon>Nostocaceae</taxon>
        <taxon>Nostoc</taxon>
        <taxon>Nostoc favosum</taxon>
    </lineage>
</organism>
<name>A0ABS8I3L1_9NOSO</name>
<dbReference type="RefSeq" id="WP_229483627.1">
    <property type="nucleotide sequence ID" value="NZ_JAIVFQ010000005.1"/>
</dbReference>
<accession>A0ABS8I3L1</accession>
<gene>
    <name evidence="2" type="ORF">LC586_05890</name>
</gene>
<proteinExistence type="predicted"/>
<protein>
    <submittedName>
        <fullName evidence="2">Uncharacterized protein</fullName>
    </submittedName>
</protein>
<comment type="caution">
    <text evidence="2">The sequence shown here is derived from an EMBL/GenBank/DDBJ whole genome shotgun (WGS) entry which is preliminary data.</text>
</comment>
<dbReference type="EMBL" id="JAIVFQ010000005">
    <property type="protein sequence ID" value="MCC5598758.1"/>
    <property type="molecule type" value="Genomic_DNA"/>
</dbReference>
<keyword evidence="1" id="KW-0472">Membrane</keyword>
<evidence type="ECO:0000313" key="2">
    <source>
        <dbReference type="EMBL" id="MCC5598758.1"/>
    </source>
</evidence>